<keyword evidence="4 6" id="KW-0862">Zinc</keyword>
<gene>
    <name evidence="10" type="ORF">DW352_24675</name>
</gene>
<evidence type="ECO:0000259" key="8">
    <source>
        <dbReference type="Pfam" id="PF01435"/>
    </source>
</evidence>
<dbReference type="PANTHER" id="PTHR22726:SF1">
    <property type="entry name" value="METALLOENDOPEPTIDASE OMA1, MITOCHONDRIAL"/>
    <property type="match status" value="1"/>
</dbReference>
<dbReference type="InterPro" id="IPR001915">
    <property type="entry name" value="Peptidase_M48"/>
</dbReference>
<dbReference type="PANTHER" id="PTHR22726">
    <property type="entry name" value="METALLOENDOPEPTIDASE OMA1"/>
    <property type="match status" value="1"/>
</dbReference>
<evidence type="ECO:0000256" key="6">
    <source>
        <dbReference type="RuleBase" id="RU003983"/>
    </source>
</evidence>
<evidence type="ECO:0000256" key="1">
    <source>
        <dbReference type="ARBA" id="ARBA00022670"/>
    </source>
</evidence>
<protein>
    <submittedName>
        <fullName evidence="10">Uncharacterized protein</fullName>
    </submittedName>
</protein>
<evidence type="ECO:0000256" key="4">
    <source>
        <dbReference type="ARBA" id="ARBA00022833"/>
    </source>
</evidence>
<evidence type="ECO:0000256" key="5">
    <source>
        <dbReference type="ARBA" id="ARBA00023049"/>
    </source>
</evidence>
<comment type="cofactor">
    <cofactor evidence="6">
        <name>Zn(2+)</name>
        <dbReference type="ChEBI" id="CHEBI:29105"/>
    </cofactor>
    <text evidence="6">Binds 1 zinc ion per subunit.</text>
</comment>
<keyword evidence="1 6" id="KW-0645">Protease</keyword>
<dbReference type="InterPro" id="IPR051156">
    <property type="entry name" value="Mito/Outer_Membr_Metalloprot"/>
</dbReference>
<dbReference type="Pfam" id="PF01435">
    <property type="entry name" value="Peptidase_M48"/>
    <property type="match status" value="1"/>
</dbReference>
<reference evidence="10 11" key="1">
    <citation type="submission" date="2018-07" db="EMBL/GenBank/DDBJ databases">
        <authorList>
            <person name="Quirk P.G."/>
            <person name="Krulwich T.A."/>
        </authorList>
    </citation>
    <scope>NUCLEOTIDE SEQUENCE [LARGE SCALE GENOMIC DNA]</scope>
    <source>
        <strain evidence="10 11">CC-BB4</strain>
    </source>
</reference>
<accession>A0A346A2P0</accession>
<keyword evidence="2" id="KW-0479">Metal-binding</keyword>
<sequence>MTMTDLPAPTSGPGVFFDGRTSARQNVRVTLGSSGLQMTDSTGHVLADWPYDEIDELNAPDNVLRLGRRHDPVLARLEVFDANFAHAIDVRAEYVDRTGAIHRRQRLHVIGWTVLATLALVAVSYWGIPAIADRIAPAVPVAVERRLGEAVNMQVRNQLDTRNAGAGFDCGNNANEQAGRAALDKMIKRLESSANLGLPLRASVIRRPEANAIALPGGQIYVFQGLIEKADNPDEVAGVIGHEIGHVAHRDNTKGMLQGAGLSFLFGMLLGDFVGGGAVVYAAKTVLQSSYSREAETAADGYGAELMKKVHGDPRALATMLAKIGGATEPGMKILLDHPETKARIAAISRIVPDGPPIPFLSAPEWAALKRICAG</sequence>
<dbReference type="Gene3D" id="3.30.2010.10">
    <property type="entry name" value="Metalloproteases ('zincins'), catalytic domain"/>
    <property type="match status" value="1"/>
</dbReference>
<keyword evidence="7" id="KW-0812">Transmembrane</keyword>
<dbReference type="GO" id="GO:0051603">
    <property type="term" value="P:proteolysis involved in protein catabolic process"/>
    <property type="evidence" value="ECO:0007669"/>
    <property type="project" value="TreeGrafter"/>
</dbReference>
<dbReference type="Pfam" id="PF23368">
    <property type="entry name" value="DUF7092"/>
    <property type="match status" value="1"/>
</dbReference>
<evidence type="ECO:0000256" key="2">
    <source>
        <dbReference type="ARBA" id="ARBA00022723"/>
    </source>
</evidence>
<dbReference type="KEGG" id="ptaw:DW352_24675"/>
<keyword evidence="5 6" id="KW-0482">Metalloprotease</keyword>
<feature type="domain" description="Peptidase M48" evidence="8">
    <location>
        <begin position="181"/>
        <end position="351"/>
    </location>
</feature>
<dbReference type="OrthoDB" id="9810445at2"/>
<dbReference type="EMBL" id="CP031417">
    <property type="protein sequence ID" value="AXK83437.1"/>
    <property type="molecule type" value="Genomic_DNA"/>
</dbReference>
<dbReference type="AlphaFoldDB" id="A0A346A2P0"/>
<evidence type="ECO:0000256" key="3">
    <source>
        <dbReference type="ARBA" id="ARBA00022801"/>
    </source>
</evidence>
<feature type="transmembrane region" description="Helical" evidence="7">
    <location>
        <begin position="107"/>
        <end position="128"/>
    </location>
</feature>
<feature type="domain" description="DUF7092" evidence="9">
    <location>
        <begin position="13"/>
        <end position="57"/>
    </location>
</feature>
<feature type="transmembrane region" description="Helical" evidence="7">
    <location>
        <begin position="260"/>
        <end position="283"/>
    </location>
</feature>
<keyword evidence="11" id="KW-1185">Reference proteome</keyword>
<dbReference type="GO" id="GO:0016020">
    <property type="term" value="C:membrane"/>
    <property type="evidence" value="ECO:0007669"/>
    <property type="project" value="TreeGrafter"/>
</dbReference>
<keyword evidence="3 6" id="KW-0378">Hydrolase</keyword>
<organism evidence="10 11">
    <name type="scientific">Pseudolabrys taiwanensis</name>
    <dbReference type="NCBI Taxonomy" id="331696"/>
    <lineage>
        <taxon>Bacteria</taxon>
        <taxon>Pseudomonadati</taxon>
        <taxon>Pseudomonadota</taxon>
        <taxon>Alphaproteobacteria</taxon>
        <taxon>Hyphomicrobiales</taxon>
        <taxon>Xanthobacteraceae</taxon>
        <taxon>Pseudolabrys</taxon>
    </lineage>
</organism>
<dbReference type="Proteomes" id="UP000254889">
    <property type="component" value="Chromosome"/>
</dbReference>
<dbReference type="CDD" id="cd07332">
    <property type="entry name" value="M48C_Oma1_like"/>
    <property type="match status" value="1"/>
</dbReference>
<dbReference type="InterPro" id="IPR055518">
    <property type="entry name" value="DUF7092"/>
</dbReference>
<dbReference type="GO" id="GO:0004222">
    <property type="term" value="F:metalloendopeptidase activity"/>
    <property type="evidence" value="ECO:0007669"/>
    <property type="project" value="InterPro"/>
</dbReference>
<keyword evidence="7" id="KW-1133">Transmembrane helix</keyword>
<evidence type="ECO:0000259" key="9">
    <source>
        <dbReference type="Pfam" id="PF23368"/>
    </source>
</evidence>
<evidence type="ECO:0000256" key="7">
    <source>
        <dbReference type="SAM" id="Phobius"/>
    </source>
</evidence>
<evidence type="ECO:0000313" key="10">
    <source>
        <dbReference type="EMBL" id="AXK83437.1"/>
    </source>
</evidence>
<name>A0A346A2P0_9HYPH</name>
<dbReference type="RefSeq" id="WP_115693816.1">
    <property type="nucleotide sequence ID" value="NZ_CP031417.1"/>
</dbReference>
<keyword evidence="7" id="KW-0472">Membrane</keyword>
<evidence type="ECO:0000313" key="11">
    <source>
        <dbReference type="Proteomes" id="UP000254889"/>
    </source>
</evidence>
<comment type="similarity">
    <text evidence="6">Belongs to the peptidase M48 family.</text>
</comment>
<dbReference type="GO" id="GO:0046872">
    <property type="term" value="F:metal ion binding"/>
    <property type="evidence" value="ECO:0007669"/>
    <property type="project" value="UniProtKB-KW"/>
</dbReference>
<proteinExistence type="inferred from homology"/>